<evidence type="ECO:0000256" key="2">
    <source>
        <dbReference type="ARBA" id="ARBA00022857"/>
    </source>
</evidence>
<dbReference type="PANTHER" id="PTHR43618:SF4">
    <property type="entry name" value="SHORT CHAIN DEHYDROGENASE_REDUCTASE FAMILY (AFU_ORTHOLOGUE AFUA_7G04540)"/>
    <property type="match status" value="1"/>
</dbReference>
<protein>
    <recommendedName>
        <fullName evidence="6">NAD(P)-binding protein</fullName>
    </recommendedName>
</protein>
<dbReference type="PANTHER" id="PTHR43618">
    <property type="entry name" value="7-ALPHA-HYDROXYSTEROID DEHYDROGENASE"/>
    <property type="match status" value="1"/>
</dbReference>
<evidence type="ECO:0000313" key="4">
    <source>
        <dbReference type="EMBL" id="TCD69327.1"/>
    </source>
</evidence>
<dbReference type="AlphaFoldDB" id="A0A4V2MX98"/>
<accession>A0A4V2MX98</accession>
<organism evidence="4 5">
    <name type="scientific">Steccherinum ochraceum</name>
    <dbReference type="NCBI Taxonomy" id="92696"/>
    <lineage>
        <taxon>Eukaryota</taxon>
        <taxon>Fungi</taxon>
        <taxon>Dikarya</taxon>
        <taxon>Basidiomycota</taxon>
        <taxon>Agaricomycotina</taxon>
        <taxon>Agaricomycetes</taxon>
        <taxon>Polyporales</taxon>
        <taxon>Steccherinaceae</taxon>
        <taxon>Steccherinum</taxon>
    </lineage>
</organism>
<evidence type="ECO:0000256" key="3">
    <source>
        <dbReference type="ARBA" id="ARBA00023002"/>
    </source>
</evidence>
<dbReference type="OrthoDB" id="3819888at2759"/>
<dbReference type="InterPro" id="IPR020904">
    <property type="entry name" value="Sc_DH/Rdtase_CS"/>
</dbReference>
<keyword evidence="5" id="KW-1185">Reference proteome</keyword>
<dbReference type="Gene3D" id="3.40.50.720">
    <property type="entry name" value="NAD(P)-binding Rossmann-like Domain"/>
    <property type="match status" value="1"/>
</dbReference>
<dbReference type="EMBL" id="RWJN01000044">
    <property type="protein sequence ID" value="TCD69327.1"/>
    <property type="molecule type" value="Genomic_DNA"/>
</dbReference>
<comment type="caution">
    <text evidence="4">The sequence shown here is derived from an EMBL/GenBank/DDBJ whole genome shotgun (WGS) entry which is preliminary data.</text>
</comment>
<dbReference type="STRING" id="92696.A0A4V2MX98"/>
<dbReference type="Pfam" id="PF13561">
    <property type="entry name" value="adh_short_C2"/>
    <property type="match status" value="1"/>
</dbReference>
<gene>
    <name evidence="4" type="ORF">EIP91_008083</name>
</gene>
<keyword evidence="3" id="KW-0560">Oxidoreductase</keyword>
<name>A0A4V2MX98_9APHY</name>
<evidence type="ECO:0000256" key="1">
    <source>
        <dbReference type="ARBA" id="ARBA00006484"/>
    </source>
</evidence>
<dbReference type="Proteomes" id="UP000292702">
    <property type="component" value="Unassembled WGS sequence"/>
</dbReference>
<dbReference type="InterPro" id="IPR052178">
    <property type="entry name" value="Sec_Metab_Biosynth_SDR"/>
</dbReference>
<dbReference type="InterPro" id="IPR002347">
    <property type="entry name" value="SDR_fam"/>
</dbReference>
<dbReference type="SUPFAM" id="SSF51735">
    <property type="entry name" value="NAD(P)-binding Rossmann-fold domains"/>
    <property type="match status" value="1"/>
</dbReference>
<comment type="similarity">
    <text evidence="1">Belongs to the short-chain dehydrogenases/reductases (SDR) family.</text>
</comment>
<evidence type="ECO:0008006" key="6">
    <source>
        <dbReference type="Google" id="ProtNLM"/>
    </source>
</evidence>
<proteinExistence type="inferred from homology"/>
<evidence type="ECO:0000313" key="5">
    <source>
        <dbReference type="Proteomes" id="UP000292702"/>
    </source>
</evidence>
<dbReference type="PRINTS" id="PR00081">
    <property type="entry name" value="GDHRDH"/>
</dbReference>
<dbReference type="PRINTS" id="PR00080">
    <property type="entry name" value="SDRFAMILY"/>
</dbReference>
<dbReference type="InterPro" id="IPR036291">
    <property type="entry name" value="NAD(P)-bd_dom_sf"/>
</dbReference>
<reference evidence="4 5" key="1">
    <citation type="submission" date="2018-11" db="EMBL/GenBank/DDBJ databases">
        <title>Genome assembly of Steccherinum ochraceum LE-BIN_3174, the white-rot fungus of the Steccherinaceae family (The Residual Polyporoid clade, Polyporales, Basidiomycota).</title>
        <authorList>
            <person name="Fedorova T.V."/>
            <person name="Glazunova O.A."/>
            <person name="Landesman E.O."/>
            <person name="Moiseenko K.V."/>
            <person name="Psurtseva N.V."/>
            <person name="Savinova O.S."/>
            <person name="Shakhova N.V."/>
            <person name="Tyazhelova T.V."/>
            <person name="Vasina D.V."/>
        </authorList>
    </citation>
    <scope>NUCLEOTIDE SEQUENCE [LARGE SCALE GENOMIC DNA]</scope>
    <source>
        <strain evidence="4 5">LE-BIN_3174</strain>
    </source>
</reference>
<keyword evidence="2" id="KW-0521">NADP</keyword>
<sequence>MSNIQVNTLFSMEGRVALISGGGTGIGSYVAQGLVQAGAARVYITGRRPGPLNTVAQTAPNNIVSIQGDVSTIDGCKSIAARFVELEKEAGVDEPSLDLLFNNAGVIVQEGQWDEAKATPEDIRDALLKTSDKDWANVFAVNASAVQWLSAALLPYLAKAANNNDSRLSGRGCIVVNTSLSALYFGRLSQVHLYSASKAAAESLTSNLASKFTRLGVRVNSIAVAHVPSETNDIKHEGSWISMAKARGIVPVGRVGNEEDAMAAVLYLASRAGSYVSGTCIKVDGGTLIAS</sequence>
<dbReference type="GO" id="GO:0016491">
    <property type="term" value="F:oxidoreductase activity"/>
    <property type="evidence" value="ECO:0007669"/>
    <property type="project" value="UniProtKB-KW"/>
</dbReference>
<dbReference type="PROSITE" id="PS00061">
    <property type="entry name" value="ADH_SHORT"/>
    <property type="match status" value="1"/>
</dbReference>